<feature type="non-terminal residue" evidence="1">
    <location>
        <position position="97"/>
    </location>
</feature>
<reference evidence="1" key="1">
    <citation type="submission" date="2018-05" db="EMBL/GenBank/DDBJ databases">
        <authorList>
            <person name="Lanie J.A."/>
            <person name="Ng W.-L."/>
            <person name="Kazmierczak K.M."/>
            <person name="Andrzejewski T.M."/>
            <person name="Davidsen T.M."/>
            <person name="Wayne K.J."/>
            <person name="Tettelin H."/>
            <person name="Glass J.I."/>
            <person name="Rusch D."/>
            <person name="Podicherti R."/>
            <person name="Tsui H.-C.T."/>
            <person name="Winkler M.E."/>
        </authorList>
    </citation>
    <scope>NUCLEOTIDE SEQUENCE</scope>
</reference>
<sequence>MKHVPWCALAFLIGSSISLNAEPPRRSFLSKSHQYTISSTLVQPQPVPSDKAQPIPNRIYLSPYKLAHFAEAVKDRVLHRLQLPPRDQWIGRIHLNI</sequence>
<dbReference type="AlphaFoldDB" id="A0A382AJH0"/>
<accession>A0A382AJH0</accession>
<dbReference type="EMBL" id="UINC01025664">
    <property type="protein sequence ID" value="SVB01656.1"/>
    <property type="molecule type" value="Genomic_DNA"/>
</dbReference>
<proteinExistence type="predicted"/>
<name>A0A382AJH0_9ZZZZ</name>
<gene>
    <name evidence="1" type="ORF">METZ01_LOCUS154510</name>
</gene>
<evidence type="ECO:0000313" key="1">
    <source>
        <dbReference type="EMBL" id="SVB01656.1"/>
    </source>
</evidence>
<organism evidence="1">
    <name type="scientific">marine metagenome</name>
    <dbReference type="NCBI Taxonomy" id="408172"/>
    <lineage>
        <taxon>unclassified sequences</taxon>
        <taxon>metagenomes</taxon>
        <taxon>ecological metagenomes</taxon>
    </lineage>
</organism>
<protein>
    <submittedName>
        <fullName evidence="1">Uncharacterized protein</fullName>
    </submittedName>
</protein>